<evidence type="ECO:0000313" key="1">
    <source>
        <dbReference type="EMBL" id="PIR97531.1"/>
    </source>
</evidence>
<dbReference type="AlphaFoldDB" id="A0A2H0VEL7"/>
<dbReference type="EMBL" id="PFAJ01000012">
    <property type="protein sequence ID" value="PIR97531.1"/>
    <property type="molecule type" value="Genomic_DNA"/>
</dbReference>
<gene>
    <name evidence="1" type="ORF">COT91_00965</name>
</gene>
<evidence type="ECO:0008006" key="3">
    <source>
        <dbReference type="Google" id="ProtNLM"/>
    </source>
</evidence>
<name>A0A2H0VEL7_9BACT</name>
<reference evidence="2" key="1">
    <citation type="submission" date="2017-09" db="EMBL/GenBank/DDBJ databases">
        <title>Depth-based differentiation of microbial function through sediment-hosted aquifers and enrichment of novel symbionts in the deep terrestrial subsurface.</title>
        <authorList>
            <person name="Probst A.J."/>
            <person name="Ladd B."/>
            <person name="Jarett J.K."/>
            <person name="Geller-Mcgrath D.E."/>
            <person name="Sieber C.M.K."/>
            <person name="Emerson J.B."/>
            <person name="Anantharaman K."/>
            <person name="Thomas B.C."/>
            <person name="Malmstrom R."/>
            <person name="Stieglmeier M."/>
            <person name="Klingl A."/>
            <person name="Woyke T."/>
            <person name="Ryan C.M."/>
            <person name="Banfield J.F."/>
        </authorList>
    </citation>
    <scope>NUCLEOTIDE SEQUENCE [LARGE SCALE GENOMIC DNA]</scope>
</reference>
<proteinExistence type="predicted"/>
<accession>A0A2H0VEL7</accession>
<evidence type="ECO:0000313" key="2">
    <source>
        <dbReference type="Proteomes" id="UP000230557"/>
    </source>
</evidence>
<protein>
    <recommendedName>
        <fullName evidence="3">HEAT repeat domain-containing protein</fullName>
    </recommendedName>
</protein>
<organism evidence="1 2">
    <name type="scientific">Candidatus Doudnabacteria bacterium CG10_big_fil_rev_8_21_14_0_10_41_10</name>
    <dbReference type="NCBI Taxonomy" id="1974551"/>
    <lineage>
        <taxon>Bacteria</taxon>
        <taxon>Candidatus Doudnaibacteriota</taxon>
    </lineage>
</organism>
<comment type="caution">
    <text evidence="1">The sequence shown here is derived from an EMBL/GenBank/DDBJ whole genome shotgun (WGS) entry which is preliminary data.</text>
</comment>
<sequence length="65" mass="7332">MNKHTEEMENAINVLKRNPVKGAELIVSLLQSKNDMVKLEAAIFILDRVLGKPKTMPNRGRKNST</sequence>
<dbReference type="Proteomes" id="UP000230557">
    <property type="component" value="Unassembled WGS sequence"/>
</dbReference>